<evidence type="ECO:0000256" key="1">
    <source>
        <dbReference type="SAM" id="MobiDB-lite"/>
    </source>
</evidence>
<feature type="compositionally biased region" description="Gly residues" evidence="1">
    <location>
        <begin position="72"/>
        <end position="84"/>
    </location>
</feature>
<dbReference type="KEGG" id="kra:Krad_2505"/>
<protein>
    <submittedName>
        <fullName evidence="2">Uncharacterized protein</fullName>
    </submittedName>
</protein>
<dbReference type="EMBL" id="CP000750">
    <property type="protein sequence ID" value="ABS03980.1"/>
    <property type="molecule type" value="Genomic_DNA"/>
</dbReference>
<dbReference type="HOGENOM" id="CLU_2287743_0_0_11"/>
<accession>A6WAZ1</accession>
<keyword evidence="3" id="KW-1185">Reference proteome</keyword>
<organism evidence="2 3">
    <name type="scientific">Kineococcus radiotolerans (strain ATCC BAA-149 / DSM 14245 / SRS30216)</name>
    <dbReference type="NCBI Taxonomy" id="266940"/>
    <lineage>
        <taxon>Bacteria</taxon>
        <taxon>Bacillati</taxon>
        <taxon>Actinomycetota</taxon>
        <taxon>Actinomycetes</taxon>
        <taxon>Kineosporiales</taxon>
        <taxon>Kineosporiaceae</taxon>
        <taxon>Kineococcus</taxon>
    </lineage>
</organism>
<proteinExistence type="predicted"/>
<gene>
    <name evidence="2" type="ordered locus">Krad_2505</name>
</gene>
<sequence>MIRRTSRLQHRSECTASSLLDLCQPNLRRSARPVSRAALAESTTTREKSMAPCAEALQCGPVQPRSQPRLGPGAGATVGGGLGHFQGRRRQVSQVLPVVKT</sequence>
<evidence type="ECO:0000313" key="2">
    <source>
        <dbReference type="EMBL" id="ABS03980.1"/>
    </source>
</evidence>
<dbReference type="AlphaFoldDB" id="A6WAZ1"/>
<feature type="region of interest" description="Disordered" evidence="1">
    <location>
        <begin position="61"/>
        <end position="101"/>
    </location>
</feature>
<evidence type="ECO:0000313" key="3">
    <source>
        <dbReference type="Proteomes" id="UP000001116"/>
    </source>
</evidence>
<name>A6WAZ1_KINRD</name>
<dbReference type="STRING" id="266940.Krad_2505"/>
<reference evidence="3" key="1">
    <citation type="journal article" date="2008" name="PLoS ONE">
        <title>Survival in nuclear waste, extreme resistance, and potential applications gleaned from the genome sequence of Kineococcus radiotolerans SRS30216.</title>
        <authorList>
            <person name="Bagwell C.E."/>
            <person name="Bhat S."/>
            <person name="Hawkins G.M."/>
            <person name="Smith B.W."/>
            <person name="Biswas T."/>
            <person name="Hoover T.R."/>
            <person name="Saunders E."/>
            <person name="Han C.S."/>
            <person name="Tsodikov O.V."/>
            <person name="Shimkets L.J."/>
        </authorList>
    </citation>
    <scope>NUCLEOTIDE SEQUENCE [LARGE SCALE GENOMIC DNA]</scope>
    <source>
        <strain evidence="3">ATCC BAA-149 / DSM 14245 / SRS30216</strain>
    </source>
</reference>
<dbReference type="Proteomes" id="UP000001116">
    <property type="component" value="Chromosome"/>
</dbReference>